<feature type="compositionally biased region" description="Polar residues" evidence="1">
    <location>
        <begin position="109"/>
        <end position="118"/>
    </location>
</feature>
<sequence length="164" mass="18480">MGKKSFKAKGKTTMKRSQRPKTRCPWSTQEKSTDEKESGKKPKVPKRKVTTGDAKCRLMSFARRHLLLVGNASKITLPRNTLEKKLVQDSDRKQQTGKLLLQNHRLKFKSSSPFLDTSTKSEGKLGRKKEKTRGRDEERGIKTRSEVNGSRIGGNAAKRPGTSK</sequence>
<feature type="region of interest" description="Disordered" evidence="1">
    <location>
        <begin position="1"/>
        <end position="51"/>
    </location>
</feature>
<reference evidence="2 3" key="1">
    <citation type="submission" date="2023-09" db="EMBL/GenBank/DDBJ databases">
        <title>Genomes of two closely related lineages of the louse Polyplax serrata with different host specificities.</title>
        <authorList>
            <person name="Martinu J."/>
            <person name="Tarabai H."/>
            <person name="Stefka J."/>
            <person name="Hypsa V."/>
        </authorList>
    </citation>
    <scope>NUCLEOTIDE SEQUENCE [LARGE SCALE GENOMIC DNA]</scope>
    <source>
        <strain evidence="2">98ZLc_SE</strain>
    </source>
</reference>
<evidence type="ECO:0000313" key="3">
    <source>
        <dbReference type="Proteomes" id="UP001359485"/>
    </source>
</evidence>
<accession>A0ABR1AS51</accession>
<dbReference type="EMBL" id="JAWJWF010000046">
    <property type="protein sequence ID" value="KAK6624688.1"/>
    <property type="molecule type" value="Genomic_DNA"/>
</dbReference>
<protein>
    <submittedName>
        <fullName evidence="2">Uncharacterized protein</fullName>
    </submittedName>
</protein>
<comment type="caution">
    <text evidence="2">The sequence shown here is derived from an EMBL/GenBank/DDBJ whole genome shotgun (WGS) entry which is preliminary data.</text>
</comment>
<dbReference type="Proteomes" id="UP001359485">
    <property type="component" value="Unassembled WGS sequence"/>
</dbReference>
<feature type="compositionally biased region" description="Basic and acidic residues" evidence="1">
    <location>
        <begin position="133"/>
        <end position="145"/>
    </location>
</feature>
<evidence type="ECO:0000313" key="2">
    <source>
        <dbReference type="EMBL" id="KAK6624688.1"/>
    </source>
</evidence>
<feature type="compositionally biased region" description="Basic and acidic residues" evidence="1">
    <location>
        <begin position="31"/>
        <end position="40"/>
    </location>
</feature>
<evidence type="ECO:0000256" key="1">
    <source>
        <dbReference type="SAM" id="MobiDB-lite"/>
    </source>
</evidence>
<keyword evidence="3" id="KW-1185">Reference proteome</keyword>
<name>A0ABR1AS51_POLSC</name>
<proteinExistence type="predicted"/>
<organism evidence="2 3">
    <name type="scientific">Polyplax serrata</name>
    <name type="common">Common mouse louse</name>
    <dbReference type="NCBI Taxonomy" id="468196"/>
    <lineage>
        <taxon>Eukaryota</taxon>
        <taxon>Metazoa</taxon>
        <taxon>Ecdysozoa</taxon>
        <taxon>Arthropoda</taxon>
        <taxon>Hexapoda</taxon>
        <taxon>Insecta</taxon>
        <taxon>Pterygota</taxon>
        <taxon>Neoptera</taxon>
        <taxon>Paraneoptera</taxon>
        <taxon>Psocodea</taxon>
        <taxon>Troctomorpha</taxon>
        <taxon>Phthiraptera</taxon>
        <taxon>Anoplura</taxon>
        <taxon>Polyplacidae</taxon>
        <taxon>Polyplax</taxon>
    </lineage>
</organism>
<gene>
    <name evidence="2" type="ORF">RUM44_011547</name>
</gene>
<feature type="region of interest" description="Disordered" evidence="1">
    <location>
        <begin position="107"/>
        <end position="164"/>
    </location>
</feature>
<feature type="compositionally biased region" description="Basic residues" evidence="1">
    <location>
        <begin position="1"/>
        <end position="22"/>
    </location>
</feature>